<dbReference type="Proteomes" id="UP000231232">
    <property type="component" value="Unassembled WGS sequence"/>
</dbReference>
<keyword evidence="1" id="KW-1133">Transmembrane helix</keyword>
<organism evidence="2 3">
    <name type="scientific">Huberarchaeum crystalense</name>
    <dbReference type="NCBI Taxonomy" id="2014257"/>
    <lineage>
        <taxon>Archaea</taxon>
        <taxon>Candidatus Huberarchaeota</taxon>
        <taxon>Candidatus Huberarchaeia</taxon>
        <taxon>Candidatus Huberarchaeales</taxon>
        <taxon>Candidatus Huberarchaeaceae</taxon>
        <taxon>Candidatus Huberarchaeum</taxon>
    </lineage>
</organism>
<feature type="transmembrane region" description="Helical" evidence="1">
    <location>
        <begin position="561"/>
        <end position="591"/>
    </location>
</feature>
<keyword evidence="1" id="KW-0812">Transmembrane</keyword>
<evidence type="ECO:0008006" key="4">
    <source>
        <dbReference type="Google" id="ProtNLM"/>
    </source>
</evidence>
<comment type="caution">
    <text evidence="2">The sequence shown here is derived from an EMBL/GenBank/DDBJ whole genome shotgun (WGS) entry which is preliminary data.</text>
</comment>
<accession>A0A2H9RE98</accession>
<feature type="transmembrane region" description="Helical" evidence="1">
    <location>
        <begin position="27"/>
        <end position="52"/>
    </location>
</feature>
<evidence type="ECO:0000313" key="3">
    <source>
        <dbReference type="Proteomes" id="UP000231232"/>
    </source>
</evidence>
<sequence length="600" mass="68740">MYRTPLQIQNLGEQESKQQKVKKNNKLISMLFKTAIIISIFIIIFLFLASVVNSDSVHIFHSAIAGANNSIGYMILDTQNTTRNNIYLSTHNLYFPIIFSENNFNLDNNTHKRIDIIVDLQDFYLKPGNYNGNIVVTSSLGSQNLPINVNLLSENAFELYSNLTTNTTDNVYTLKSEGDYFVVSVINLGNYDMEFAIDNDNPLFITQNTVRVLKGETQQVKIHYVDPQNTQCGINNLKISFKESDNNIKYFKLNYTCIDIKQPEITEFIFERNIIFGDPQIIKFCVMDNNHTKNMSINLISKTQNINITNLTITNLTIHNISSSCIDYNFKPNESGEWIININAFDFAGNYINKTDRFYTSQIKTYIELNNYDWGKIQEYKNINGVILTSFGEIKGYVSLVSKSCSNCSFVINGKEMNVDEQNRFALNGDQFNSAKLSYSFNSKIENNTDQAIFVVKFDFDDNYLAEDRLITISATPSNLNFLKDYRTNYGGEVKSTYCNTNNTGISNTSSTTCCVEMAGVIEGSEQAKYLPNMNEKVCDILVQNQNQAKQIAINEADRNLLFGVFVLFISIFLSLFWIIDHYCIFSYITYLKRYIRHQK</sequence>
<keyword evidence="1" id="KW-0472">Membrane</keyword>
<reference evidence="3" key="1">
    <citation type="submission" date="2017-09" db="EMBL/GenBank/DDBJ databases">
        <title>Depth-based differentiation of microbial function through sediment-hosted aquifers and enrichment of novel symbionts in the deep terrestrial subsurface.</title>
        <authorList>
            <person name="Probst A.J."/>
            <person name="Ladd B."/>
            <person name="Jarett J.K."/>
            <person name="Geller-Mcgrath D.E."/>
            <person name="Sieber C.M.K."/>
            <person name="Emerson J.B."/>
            <person name="Anantharaman K."/>
            <person name="Thomas B.C."/>
            <person name="Malmstrom R."/>
            <person name="Stieglmeier M."/>
            <person name="Klingl A."/>
            <person name="Woyke T."/>
            <person name="Ryan C.M."/>
            <person name="Banfield J.F."/>
        </authorList>
    </citation>
    <scope>NUCLEOTIDE SEQUENCE [LARGE SCALE GENOMIC DNA]</scope>
</reference>
<dbReference type="EMBL" id="PFSX01000010">
    <property type="protein sequence ID" value="PJC01712.1"/>
    <property type="molecule type" value="Genomic_DNA"/>
</dbReference>
<evidence type="ECO:0000256" key="1">
    <source>
        <dbReference type="SAM" id="Phobius"/>
    </source>
</evidence>
<gene>
    <name evidence="2" type="ORF">CO072_00250</name>
</gene>
<evidence type="ECO:0000313" key="2">
    <source>
        <dbReference type="EMBL" id="PJC01712.1"/>
    </source>
</evidence>
<name>A0A2H9RE98_HUBC1</name>
<dbReference type="AlphaFoldDB" id="A0A2H9RE98"/>
<protein>
    <recommendedName>
        <fullName evidence="4">Transmembrane protein</fullName>
    </recommendedName>
</protein>
<proteinExistence type="predicted"/>